<organism evidence="1 2">
    <name type="scientific">Streptomonospora salina</name>
    <dbReference type="NCBI Taxonomy" id="104205"/>
    <lineage>
        <taxon>Bacteria</taxon>
        <taxon>Bacillati</taxon>
        <taxon>Actinomycetota</taxon>
        <taxon>Actinomycetes</taxon>
        <taxon>Streptosporangiales</taxon>
        <taxon>Nocardiopsidaceae</taxon>
        <taxon>Streptomonospora</taxon>
    </lineage>
</organism>
<reference evidence="1 2" key="1">
    <citation type="submission" date="2020-08" db="EMBL/GenBank/DDBJ databases">
        <title>Sequencing the genomes of 1000 actinobacteria strains.</title>
        <authorList>
            <person name="Klenk H.-P."/>
        </authorList>
    </citation>
    <scope>NUCLEOTIDE SEQUENCE [LARGE SCALE GENOMIC DNA]</scope>
    <source>
        <strain evidence="1 2">DSM 44593</strain>
    </source>
</reference>
<evidence type="ECO:0000313" key="2">
    <source>
        <dbReference type="Proteomes" id="UP000578077"/>
    </source>
</evidence>
<keyword evidence="2" id="KW-1185">Reference proteome</keyword>
<protein>
    <submittedName>
        <fullName evidence="1">ABC-type multidrug transport system ATPase subunit</fullName>
    </submittedName>
</protein>
<comment type="caution">
    <text evidence="1">The sequence shown here is derived from an EMBL/GenBank/DDBJ whole genome shotgun (WGS) entry which is preliminary data.</text>
</comment>
<dbReference type="EMBL" id="JACHLY010000001">
    <property type="protein sequence ID" value="MBB6000204.1"/>
    <property type="molecule type" value="Genomic_DNA"/>
</dbReference>
<proteinExistence type="predicted"/>
<accession>A0A841ECS9</accession>
<dbReference type="Proteomes" id="UP000578077">
    <property type="component" value="Unassembled WGS sequence"/>
</dbReference>
<name>A0A841ECS9_9ACTN</name>
<evidence type="ECO:0000313" key="1">
    <source>
        <dbReference type="EMBL" id="MBB6000204.1"/>
    </source>
</evidence>
<dbReference type="RefSeq" id="WP_184637478.1">
    <property type="nucleotide sequence ID" value="NZ_BAABKT010000029.1"/>
</dbReference>
<dbReference type="AlphaFoldDB" id="A0A841ECS9"/>
<sequence>MRISARNLAYRYGRTPALTGIGLDIGGGVFGLLGPKGTHLLYAIAL</sequence>
<gene>
    <name evidence="1" type="ORF">HNR25_003955</name>
</gene>